<dbReference type="EC" id="7.1.1.2" evidence="4"/>
<evidence type="ECO:0000256" key="17">
    <source>
        <dbReference type="ARBA" id="ARBA00031028"/>
    </source>
</evidence>
<evidence type="ECO:0000256" key="3">
    <source>
        <dbReference type="ARBA" id="ARBA00007012"/>
    </source>
</evidence>
<comment type="similarity">
    <text evidence="3">Belongs to the complex I subunit 2 family.</text>
</comment>
<accession>A0A7T9KR82</accession>
<evidence type="ECO:0000256" key="12">
    <source>
        <dbReference type="ARBA" id="ARBA00022989"/>
    </source>
</evidence>
<dbReference type="InterPro" id="IPR050175">
    <property type="entry name" value="Complex_I_Subunit_2"/>
</dbReference>
<comment type="subcellular location">
    <subcellularLocation>
        <location evidence="2">Mitochondrion inner membrane</location>
        <topology evidence="2">Multi-pass membrane protein</topology>
    </subcellularLocation>
</comment>
<evidence type="ECO:0000256" key="16">
    <source>
        <dbReference type="ARBA" id="ARBA00023136"/>
    </source>
</evidence>
<evidence type="ECO:0000256" key="8">
    <source>
        <dbReference type="ARBA" id="ARBA00022692"/>
    </source>
</evidence>
<keyword evidence="7" id="KW-0679">Respiratory chain</keyword>
<keyword evidence="15 20" id="KW-0496">Mitochondrion</keyword>
<evidence type="ECO:0000256" key="5">
    <source>
        <dbReference type="ARBA" id="ARBA00021008"/>
    </source>
</evidence>
<feature type="transmembrane region" description="Helical" evidence="19">
    <location>
        <begin position="74"/>
        <end position="95"/>
    </location>
</feature>
<keyword evidence="14" id="KW-0830">Ubiquinone</keyword>
<dbReference type="PANTHER" id="PTHR46552:SF1">
    <property type="entry name" value="NADH-UBIQUINONE OXIDOREDUCTASE CHAIN 2"/>
    <property type="match status" value="1"/>
</dbReference>
<evidence type="ECO:0000256" key="6">
    <source>
        <dbReference type="ARBA" id="ARBA00022448"/>
    </source>
</evidence>
<dbReference type="GO" id="GO:0005743">
    <property type="term" value="C:mitochondrial inner membrane"/>
    <property type="evidence" value="ECO:0007669"/>
    <property type="project" value="UniProtKB-SubCell"/>
</dbReference>
<evidence type="ECO:0000256" key="13">
    <source>
        <dbReference type="ARBA" id="ARBA00023027"/>
    </source>
</evidence>
<evidence type="ECO:0000256" key="9">
    <source>
        <dbReference type="ARBA" id="ARBA00022792"/>
    </source>
</evidence>
<keyword evidence="9" id="KW-0999">Mitochondrion inner membrane</keyword>
<sequence>MNIIIYIILLSLTLISFFTPNLFFMWLFLEISSLLFCIYLNINSNKIYSIMYFLISCMTSILIIYYLLNWSNSNTIILLFSLWMKLGLFPLNSWMNFLMKNINYNSLILLLTIMKCIPMFMFLNFIMFNYNILFILTLMTIPPVLLSFNTSSFPLLMNYSSMYNIPLMLIFSYMNLNFMLTYMIIYMLSTLMIILLLKQFNLLFKNSLNLELNYKNKILYNLSMFMYAQLPPFTPFIIKWNLIEFMNFYSYMSIMIMMIIMSSLIMTFNYLNFYNNNFFLSNFKIGHKINFYKKSNSIIMLISYPSLFMFSMFIIYLLMN</sequence>
<evidence type="ECO:0000256" key="15">
    <source>
        <dbReference type="ARBA" id="ARBA00023128"/>
    </source>
</evidence>
<dbReference type="GO" id="GO:0008137">
    <property type="term" value="F:NADH dehydrogenase (ubiquinone) activity"/>
    <property type="evidence" value="ECO:0007669"/>
    <property type="project" value="UniProtKB-EC"/>
</dbReference>
<gene>
    <name evidence="20" type="primary">nad2</name>
</gene>
<comment type="catalytic activity">
    <reaction evidence="18">
        <text>a ubiquinone + NADH + 5 H(+)(in) = a ubiquinol + NAD(+) + 4 H(+)(out)</text>
        <dbReference type="Rhea" id="RHEA:29091"/>
        <dbReference type="Rhea" id="RHEA-COMP:9565"/>
        <dbReference type="Rhea" id="RHEA-COMP:9566"/>
        <dbReference type="ChEBI" id="CHEBI:15378"/>
        <dbReference type="ChEBI" id="CHEBI:16389"/>
        <dbReference type="ChEBI" id="CHEBI:17976"/>
        <dbReference type="ChEBI" id="CHEBI:57540"/>
        <dbReference type="ChEBI" id="CHEBI:57945"/>
        <dbReference type="EC" id="7.1.1.2"/>
    </reaction>
</comment>
<keyword evidence="16 19" id="KW-0472">Membrane</keyword>
<evidence type="ECO:0000256" key="14">
    <source>
        <dbReference type="ARBA" id="ARBA00023075"/>
    </source>
</evidence>
<keyword evidence="6" id="KW-0813">Transport</keyword>
<organism evidence="20">
    <name type="scientific">Seladonia aeraria</name>
    <dbReference type="NCBI Taxonomy" id="1310367"/>
    <lineage>
        <taxon>Eukaryota</taxon>
        <taxon>Metazoa</taxon>
        <taxon>Ecdysozoa</taxon>
        <taxon>Arthropoda</taxon>
        <taxon>Hexapoda</taxon>
        <taxon>Insecta</taxon>
        <taxon>Pterygota</taxon>
        <taxon>Neoptera</taxon>
        <taxon>Endopterygota</taxon>
        <taxon>Hymenoptera</taxon>
        <taxon>Apocrita</taxon>
        <taxon>Aculeata</taxon>
        <taxon>Apoidea</taxon>
        <taxon>Anthophila</taxon>
        <taxon>Halictidae</taxon>
        <taxon>Halictinae</taxon>
        <taxon>Halictini</taxon>
        <taxon>Seladonia</taxon>
    </lineage>
</organism>
<feature type="transmembrane region" description="Helical" evidence="19">
    <location>
        <begin position="50"/>
        <end position="68"/>
    </location>
</feature>
<comment type="function">
    <text evidence="1">Core subunit of the mitochondrial membrane respiratory chain NADH dehydrogenase (Complex I) that is believed to belong to the minimal assembly required for catalysis. Complex I functions in the transfer of electrons from NADH to the respiratory chain. The immediate electron acceptor for the enzyme is believed to be ubiquinone.</text>
</comment>
<evidence type="ECO:0000256" key="2">
    <source>
        <dbReference type="ARBA" id="ARBA00004448"/>
    </source>
</evidence>
<evidence type="ECO:0000256" key="1">
    <source>
        <dbReference type="ARBA" id="ARBA00003257"/>
    </source>
</evidence>
<dbReference type="AlphaFoldDB" id="A0A7T9KR82"/>
<protein>
    <recommendedName>
        <fullName evidence="5">NADH-ubiquinone oxidoreductase chain 2</fullName>
        <ecNumber evidence="4">7.1.1.2</ecNumber>
    </recommendedName>
    <alternativeName>
        <fullName evidence="17">NADH dehydrogenase subunit 2</fullName>
    </alternativeName>
</protein>
<evidence type="ECO:0000256" key="19">
    <source>
        <dbReference type="SAM" id="Phobius"/>
    </source>
</evidence>
<feature type="transmembrane region" description="Helical" evidence="19">
    <location>
        <begin position="6"/>
        <end position="29"/>
    </location>
</feature>
<proteinExistence type="inferred from homology"/>
<feature type="transmembrane region" description="Helical" evidence="19">
    <location>
        <begin position="250"/>
        <end position="271"/>
    </location>
</feature>
<feature type="transmembrane region" description="Helical" evidence="19">
    <location>
        <begin position="107"/>
        <end position="126"/>
    </location>
</feature>
<dbReference type="EMBL" id="MT890682">
    <property type="protein sequence ID" value="QQS74768.1"/>
    <property type="molecule type" value="Genomic_DNA"/>
</dbReference>
<feature type="transmembrane region" description="Helical" evidence="19">
    <location>
        <begin position="298"/>
        <end position="319"/>
    </location>
</feature>
<evidence type="ECO:0000256" key="4">
    <source>
        <dbReference type="ARBA" id="ARBA00012944"/>
    </source>
</evidence>
<evidence type="ECO:0000256" key="11">
    <source>
        <dbReference type="ARBA" id="ARBA00022982"/>
    </source>
</evidence>
<keyword evidence="12 19" id="KW-1133">Transmembrane helix</keyword>
<evidence type="ECO:0000313" key="20">
    <source>
        <dbReference type="EMBL" id="QQS74768.1"/>
    </source>
</evidence>
<geneLocation type="mitochondrion" evidence="20"/>
<evidence type="ECO:0000256" key="7">
    <source>
        <dbReference type="ARBA" id="ARBA00022660"/>
    </source>
</evidence>
<reference evidence="20" key="1">
    <citation type="submission" date="2020-08" db="EMBL/GenBank/DDBJ databases">
        <title>The complete mitogenome of Halictus (Seladonia) aerarius (Hymenoptera: Halictidae) and phylogenetic analysis.</title>
        <authorList>
            <person name="Zhang K."/>
            <person name="Huang D.Y."/>
            <person name="Dou F.Y."/>
            <person name="Lu H.H."/>
            <person name="Wang L.L."/>
        </authorList>
    </citation>
    <scope>NUCLEOTIDE SEQUENCE</scope>
</reference>
<keyword evidence="11" id="KW-0249">Electron transport</keyword>
<dbReference type="GO" id="GO:0006120">
    <property type="term" value="P:mitochondrial electron transport, NADH to ubiquinone"/>
    <property type="evidence" value="ECO:0007669"/>
    <property type="project" value="TreeGrafter"/>
</dbReference>
<keyword evidence="8 19" id="KW-0812">Transmembrane</keyword>
<name>A0A7T9KR82_9HYME</name>
<evidence type="ECO:0000256" key="18">
    <source>
        <dbReference type="ARBA" id="ARBA00049551"/>
    </source>
</evidence>
<dbReference type="PANTHER" id="PTHR46552">
    <property type="entry name" value="NADH-UBIQUINONE OXIDOREDUCTASE CHAIN 2"/>
    <property type="match status" value="1"/>
</dbReference>
<feature type="transmembrane region" description="Helical" evidence="19">
    <location>
        <begin position="179"/>
        <end position="197"/>
    </location>
</feature>
<keyword evidence="13" id="KW-0520">NAD</keyword>
<keyword evidence="10" id="KW-1278">Translocase</keyword>
<feature type="transmembrane region" description="Helical" evidence="19">
    <location>
        <begin position="132"/>
        <end position="148"/>
    </location>
</feature>
<evidence type="ECO:0000256" key="10">
    <source>
        <dbReference type="ARBA" id="ARBA00022967"/>
    </source>
</evidence>
<feature type="transmembrane region" description="Helical" evidence="19">
    <location>
        <begin position="218"/>
        <end position="238"/>
    </location>
</feature>